<evidence type="ECO:0000313" key="3">
    <source>
        <dbReference type="Proteomes" id="UP001066276"/>
    </source>
</evidence>
<evidence type="ECO:0000313" key="2">
    <source>
        <dbReference type="EMBL" id="KAJ1120591.1"/>
    </source>
</evidence>
<reference evidence="2" key="1">
    <citation type="journal article" date="2022" name="bioRxiv">
        <title>Sequencing and chromosome-scale assembly of the giantPleurodeles waltlgenome.</title>
        <authorList>
            <person name="Brown T."/>
            <person name="Elewa A."/>
            <person name="Iarovenko S."/>
            <person name="Subramanian E."/>
            <person name="Araus A.J."/>
            <person name="Petzold A."/>
            <person name="Susuki M."/>
            <person name="Suzuki K.-i.T."/>
            <person name="Hayashi T."/>
            <person name="Toyoda A."/>
            <person name="Oliveira C."/>
            <person name="Osipova E."/>
            <person name="Leigh N.D."/>
            <person name="Simon A."/>
            <person name="Yun M.H."/>
        </authorList>
    </citation>
    <scope>NUCLEOTIDE SEQUENCE</scope>
    <source>
        <strain evidence="2">20211129_DDA</strain>
        <tissue evidence="2">Liver</tissue>
    </source>
</reference>
<gene>
    <name evidence="2" type="ORF">NDU88_008754</name>
</gene>
<comment type="caution">
    <text evidence="2">The sequence shown here is derived from an EMBL/GenBank/DDBJ whole genome shotgun (WGS) entry which is preliminary data.</text>
</comment>
<protein>
    <submittedName>
        <fullName evidence="2">Uncharacterized protein</fullName>
    </submittedName>
</protein>
<dbReference type="AlphaFoldDB" id="A0AAV7NX17"/>
<feature type="region of interest" description="Disordered" evidence="1">
    <location>
        <begin position="99"/>
        <end position="128"/>
    </location>
</feature>
<accession>A0AAV7NX17</accession>
<keyword evidence="3" id="KW-1185">Reference proteome</keyword>
<proteinExistence type="predicted"/>
<sequence>MGAQHVTSQHLARAQMHPWHCPLPSPCWAASAGGSLVPALRGASERPGPQKLRSPACLAHVLEETGSGAVSGFPVSPSECVAASDQQWGPSLRIQQSSSLAPSGWEEFPPGGGDNLTLQARGDRAIGD</sequence>
<name>A0AAV7NX17_PLEWA</name>
<dbReference type="Proteomes" id="UP001066276">
    <property type="component" value="Chromosome 8"/>
</dbReference>
<dbReference type="EMBL" id="JANPWB010000012">
    <property type="protein sequence ID" value="KAJ1120591.1"/>
    <property type="molecule type" value="Genomic_DNA"/>
</dbReference>
<evidence type="ECO:0000256" key="1">
    <source>
        <dbReference type="SAM" id="MobiDB-lite"/>
    </source>
</evidence>
<organism evidence="2 3">
    <name type="scientific">Pleurodeles waltl</name>
    <name type="common">Iberian ribbed newt</name>
    <dbReference type="NCBI Taxonomy" id="8319"/>
    <lineage>
        <taxon>Eukaryota</taxon>
        <taxon>Metazoa</taxon>
        <taxon>Chordata</taxon>
        <taxon>Craniata</taxon>
        <taxon>Vertebrata</taxon>
        <taxon>Euteleostomi</taxon>
        <taxon>Amphibia</taxon>
        <taxon>Batrachia</taxon>
        <taxon>Caudata</taxon>
        <taxon>Salamandroidea</taxon>
        <taxon>Salamandridae</taxon>
        <taxon>Pleurodelinae</taxon>
        <taxon>Pleurodeles</taxon>
    </lineage>
</organism>